<dbReference type="GO" id="GO:0005576">
    <property type="term" value="C:extracellular region"/>
    <property type="evidence" value="ECO:0007669"/>
    <property type="project" value="InterPro"/>
</dbReference>
<feature type="region of interest" description="Disordered" evidence="9">
    <location>
        <begin position="210"/>
        <end position="268"/>
    </location>
</feature>
<sequence length="582" mass="59649">MGGNVAALCLGFLLSFLPCPWAETSPCPSGWTGPSCKDFSCDGRSQGSYPDPSVCHMYYTCVDGYQAPFHVSCGPAGWLAFSHVTQKCEWPQDVPGCGPSPFGILGVSTFVNPDDPLLVEVATDDGNVIQVQGDKTEEGAATSVESLTQTTAGGDETTVGFSPDSALVDTVVTSSGVSMTFVWTDDKVYVTASAQNSSFELNVQVDLEPSTLSPGSPMSEVHGTAAPVSESPPVDPSSSNSGVDSAQTGLTSIHGDQTTGETDMLPSESAPVVAAQSLRLPVLVTRCGLPADDVTVKAFGYKMSSITPLLTTDVSSLDPDVEYRVVPTGDAGKLEIVVPASPADSSPEAAQTVCDSVSQVVGGVCAASLNVRPATDGAICNEVADAAQFLTTQSGAESALVMAACSGGFGAVQTFCDAIGFNAAEEEVAASSDLCQKVTGTVDSFSPEPVLVVPKAVFSSGEEVSVAGKVASPGNANQTLPAFSITSGSGHVISSVDINPRDPLPGQNYVAHAQFVCTDVTTVATMKIVGTDGYQNEVQCAGAISECTLHVPGAQELVVDVVTISLHAGALPAVSREYVIVF</sequence>
<keyword evidence="3" id="KW-0147">Chitin-binding</keyword>
<feature type="signal peptide" evidence="10">
    <location>
        <begin position="1"/>
        <end position="22"/>
    </location>
</feature>
<keyword evidence="13" id="KW-1185">Reference proteome</keyword>
<evidence type="ECO:0000256" key="1">
    <source>
        <dbReference type="ARBA" id="ARBA00000822"/>
    </source>
</evidence>
<name>A0A8J9WHR8_BRALA</name>
<dbReference type="SUPFAM" id="SSF57625">
    <property type="entry name" value="Invertebrate chitin-binding proteins"/>
    <property type="match status" value="1"/>
</dbReference>
<dbReference type="OrthoDB" id="439917at2759"/>
<dbReference type="SMART" id="SM00494">
    <property type="entry name" value="ChtBD2"/>
    <property type="match status" value="1"/>
</dbReference>
<dbReference type="AlphaFoldDB" id="A0A8J9WHR8"/>
<evidence type="ECO:0000256" key="10">
    <source>
        <dbReference type="SAM" id="SignalP"/>
    </source>
</evidence>
<evidence type="ECO:0000256" key="6">
    <source>
        <dbReference type="ARBA" id="ARBA00023024"/>
    </source>
</evidence>
<dbReference type="EMBL" id="OV696696">
    <property type="protein sequence ID" value="CAH1240685.1"/>
    <property type="molecule type" value="Genomic_DNA"/>
</dbReference>
<accession>A0A8J9WHR8</accession>
<dbReference type="GO" id="GO:0006032">
    <property type="term" value="P:chitin catabolic process"/>
    <property type="evidence" value="ECO:0007669"/>
    <property type="project" value="UniProtKB-KW"/>
</dbReference>
<keyword evidence="7" id="KW-1015">Disulfide bond</keyword>
<comment type="catalytic activity">
    <reaction evidence="1">
        <text>Random endo-hydrolysis of N-acetyl-beta-D-glucosaminide (1-&gt;4)-beta-linkages in chitin and chitodextrins.</text>
        <dbReference type="EC" id="3.2.1.14"/>
    </reaction>
</comment>
<feature type="domain" description="Chitin-binding type-2" evidence="11">
    <location>
        <begin position="38"/>
        <end position="99"/>
    </location>
</feature>
<keyword evidence="4 10" id="KW-0732">Signal</keyword>
<dbReference type="InterPro" id="IPR036508">
    <property type="entry name" value="Chitin-bd_dom_sf"/>
</dbReference>
<dbReference type="PANTHER" id="PTHR23301">
    <property type="entry name" value="CHITIN BINDING PERITROPHIN-A"/>
    <property type="match status" value="1"/>
</dbReference>
<feature type="chain" id="PRO_5035453485" description="chitinase" evidence="10">
    <location>
        <begin position="23"/>
        <end position="582"/>
    </location>
</feature>
<dbReference type="InterPro" id="IPR002557">
    <property type="entry name" value="Chitin-bd_dom"/>
</dbReference>
<feature type="compositionally biased region" description="Polar residues" evidence="9">
    <location>
        <begin position="246"/>
        <end position="261"/>
    </location>
</feature>
<evidence type="ECO:0000256" key="2">
    <source>
        <dbReference type="ARBA" id="ARBA00012729"/>
    </source>
</evidence>
<keyword evidence="6" id="KW-0624">Polysaccharide degradation</keyword>
<organism evidence="12 13">
    <name type="scientific">Branchiostoma lanceolatum</name>
    <name type="common">Common lancelet</name>
    <name type="synonym">Amphioxus lanceolatum</name>
    <dbReference type="NCBI Taxonomy" id="7740"/>
    <lineage>
        <taxon>Eukaryota</taxon>
        <taxon>Metazoa</taxon>
        <taxon>Chordata</taxon>
        <taxon>Cephalochordata</taxon>
        <taxon>Leptocardii</taxon>
        <taxon>Amphioxiformes</taxon>
        <taxon>Branchiostomatidae</taxon>
        <taxon>Branchiostoma</taxon>
    </lineage>
</organism>
<evidence type="ECO:0000256" key="7">
    <source>
        <dbReference type="ARBA" id="ARBA00023157"/>
    </source>
</evidence>
<keyword evidence="5" id="KW-0677">Repeat</keyword>
<evidence type="ECO:0000313" key="12">
    <source>
        <dbReference type="EMBL" id="CAH1240685.1"/>
    </source>
</evidence>
<evidence type="ECO:0000256" key="3">
    <source>
        <dbReference type="ARBA" id="ARBA00022669"/>
    </source>
</evidence>
<dbReference type="InterPro" id="IPR051940">
    <property type="entry name" value="Chitin_bind-dev_reg"/>
</dbReference>
<evidence type="ECO:0000256" key="5">
    <source>
        <dbReference type="ARBA" id="ARBA00022737"/>
    </source>
</evidence>
<dbReference type="EC" id="3.2.1.14" evidence="2"/>
<dbReference type="Pfam" id="PF01607">
    <property type="entry name" value="CBM_14"/>
    <property type="match status" value="1"/>
</dbReference>
<reference evidence="12" key="1">
    <citation type="submission" date="2022-01" db="EMBL/GenBank/DDBJ databases">
        <authorList>
            <person name="Braso-Vives M."/>
        </authorList>
    </citation>
    <scope>NUCLEOTIDE SEQUENCE</scope>
</reference>
<proteinExistence type="predicted"/>
<evidence type="ECO:0000256" key="8">
    <source>
        <dbReference type="ARBA" id="ARBA00023180"/>
    </source>
</evidence>
<dbReference type="PANTHER" id="PTHR23301:SF0">
    <property type="entry name" value="CHITIN-BINDING TYPE-2 DOMAIN-CONTAINING PROTEIN-RELATED"/>
    <property type="match status" value="1"/>
</dbReference>
<keyword evidence="6" id="KW-0146">Chitin degradation</keyword>
<dbReference type="GO" id="GO:0008843">
    <property type="term" value="F:endochitinase activity"/>
    <property type="evidence" value="ECO:0007669"/>
    <property type="project" value="UniProtKB-EC"/>
</dbReference>
<keyword evidence="8" id="KW-0325">Glycoprotein</keyword>
<dbReference type="Proteomes" id="UP000838412">
    <property type="component" value="Chromosome 11"/>
</dbReference>
<feature type="compositionally biased region" description="Low complexity" evidence="9">
    <location>
        <begin position="227"/>
        <end position="245"/>
    </location>
</feature>
<evidence type="ECO:0000256" key="9">
    <source>
        <dbReference type="SAM" id="MobiDB-lite"/>
    </source>
</evidence>
<keyword evidence="6" id="KW-0119">Carbohydrate metabolism</keyword>
<evidence type="ECO:0000259" key="11">
    <source>
        <dbReference type="PROSITE" id="PS50940"/>
    </source>
</evidence>
<protein>
    <recommendedName>
        <fullName evidence="2">chitinase</fullName>
        <ecNumber evidence="2">3.2.1.14</ecNumber>
    </recommendedName>
</protein>
<dbReference type="PROSITE" id="PS50940">
    <property type="entry name" value="CHIT_BIND_II"/>
    <property type="match status" value="1"/>
</dbReference>
<gene>
    <name evidence="12" type="primary">Hypp6069</name>
    <name evidence="12" type="ORF">BLAG_LOCUS4541</name>
</gene>
<dbReference type="GO" id="GO:0008061">
    <property type="term" value="F:chitin binding"/>
    <property type="evidence" value="ECO:0007669"/>
    <property type="project" value="UniProtKB-KW"/>
</dbReference>
<dbReference type="Gene3D" id="2.170.140.10">
    <property type="entry name" value="Chitin binding domain"/>
    <property type="match status" value="1"/>
</dbReference>
<evidence type="ECO:0000313" key="13">
    <source>
        <dbReference type="Proteomes" id="UP000838412"/>
    </source>
</evidence>
<evidence type="ECO:0000256" key="4">
    <source>
        <dbReference type="ARBA" id="ARBA00022729"/>
    </source>
</evidence>